<dbReference type="RefSeq" id="WP_043146888.1">
    <property type="nucleotide sequence ID" value="NZ_AP022337.1"/>
</dbReference>
<dbReference type="GeneID" id="66502563"/>
<dbReference type="AlphaFoldDB" id="A0A0B3RQ26"/>
<name>A0A0B3RQ26_9RHOB</name>
<dbReference type="Proteomes" id="UP000030960">
    <property type="component" value="Unassembled WGS sequence"/>
</dbReference>
<accession>A0A225PSG3</accession>
<evidence type="ECO:0000313" key="1">
    <source>
        <dbReference type="EMBL" id="KHQ49907.1"/>
    </source>
</evidence>
<keyword evidence="2" id="KW-1185">Reference proteome</keyword>
<organism evidence="1 2">
    <name type="scientific">Mameliella alba</name>
    <dbReference type="NCBI Taxonomy" id="561184"/>
    <lineage>
        <taxon>Bacteria</taxon>
        <taxon>Pseudomonadati</taxon>
        <taxon>Pseudomonadota</taxon>
        <taxon>Alphaproteobacteria</taxon>
        <taxon>Rhodobacterales</taxon>
        <taxon>Roseobacteraceae</taxon>
        <taxon>Mameliella</taxon>
    </lineage>
</organism>
<proteinExistence type="predicted"/>
<dbReference type="OrthoDB" id="9967064at2"/>
<comment type="caution">
    <text evidence="1">The sequence shown here is derived from an EMBL/GenBank/DDBJ whole genome shotgun (WGS) entry which is preliminary data.</text>
</comment>
<sequence>MDDLYDEVMALLHDTGAFADWQQDAAILRRAEQVRRVARSELTGRLLFPARRNLSREGPDAGA</sequence>
<protein>
    <submittedName>
        <fullName evidence="1">Uncharacterized protein</fullName>
    </submittedName>
</protein>
<accession>A0A0B3RQ26</accession>
<evidence type="ECO:0000313" key="2">
    <source>
        <dbReference type="Proteomes" id="UP000030960"/>
    </source>
</evidence>
<dbReference type="EMBL" id="JSUQ01000036">
    <property type="protein sequence ID" value="KHQ49907.1"/>
    <property type="molecule type" value="Genomic_DNA"/>
</dbReference>
<reference evidence="1 2" key="1">
    <citation type="submission" date="2014-10" db="EMBL/GenBank/DDBJ databases">
        <title>Genome sequence of Ponticoccus sp. strain UMTAT08 isolated from clonal culture of toxic dinoflagellate Alexandrium tamiyavanichii.</title>
        <authorList>
            <person name="Gan H.Y."/>
            <person name="Muhd D.-D."/>
            <person name="Mohd Noor M.E."/>
            <person name="Yeong Y.S."/>
            <person name="Usup G."/>
        </authorList>
    </citation>
    <scope>NUCLEOTIDE SEQUENCE [LARGE SCALE GENOMIC DNA]</scope>
    <source>
        <strain evidence="1 2">UMTAT08</strain>
    </source>
</reference>
<gene>
    <name evidence="1" type="ORF">OA50_05530</name>
</gene>
<accession>A0A225QFC8</accession>